<dbReference type="RefSeq" id="WP_283535432.1">
    <property type="nucleotide sequence ID" value="NZ_CP073633.1"/>
</dbReference>
<gene>
    <name evidence="2" type="ORF">KEC54_24340</name>
</gene>
<protein>
    <recommendedName>
        <fullName evidence="4">Transposase IS30-like HTH domain-containing protein</fullName>
    </recommendedName>
</protein>
<feature type="coiled-coil region" evidence="1">
    <location>
        <begin position="56"/>
        <end position="83"/>
    </location>
</feature>
<proteinExistence type="predicted"/>
<dbReference type="GO" id="GO:0003677">
    <property type="term" value="F:DNA binding"/>
    <property type="evidence" value="ECO:0007669"/>
    <property type="project" value="InterPro"/>
</dbReference>
<evidence type="ECO:0000313" key="2">
    <source>
        <dbReference type="EMBL" id="WHQ69431.1"/>
    </source>
</evidence>
<dbReference type="AlphaFoldDB" id="A0AAX3WG11"/>
<organism evidence="2 3">
    <name type="scientific">Methylorubrum extorquens</name>
    <name type="common">Methylobacterium dichloromethanicum</name>
    <name type="synonym">Methylobacterium extorquens</name>
    <dbReference type="NCBI Taxonomy" id="408"/>
    <lineage>
        <taxon>Bacteria</taxon>
        <taxon>Pseudomonadati</taxon>
        <taxon>Pseudomonadota</taxon>
        <taxon>Alphaproteobacteria</taxon>
        <taxon>Hyphomicrobiales</taxon>
        <taxon>Methylobacteriaceae</taxon>
        <taxon>Methylorubrum</taxon>
    </lineage>
</organism>
<reference evidence="2" key="1">
    <citation type="journal article" date="2022" name="Biotechnol. Bioprocess Eng.">
        <title>Pan-genome Analysis Reveals Comparative Genomic Features of Central Metabolic Pathways in Methylorubrum extorquens.</title>
        <authorList>
            <person name="Lee G.M."/>
            <person name="Scott-Nevros Z.K."/>
            <person name="Lee S.-M."/>
            <person name="Kim D."/>
        </authorList>
    </citation>
    <scope>NUCLEOTIDE SEQUENCE</scope>
    <source>
        <strain evidence="2">ATCC 55366</strain>
    </source>
</reference>
<dbReference type="Proteomes" id="UP001223720">
    <property type="component" value="Chromosome"/>
</dbReference>
<accession>A0AAX3WG11</accession>
<dbReference type="EMBL" id="CP073633">
    <property type="protein sequence ID" value="WHQ69431.1"/>
    <property type="molecule type" value="Genomic_DNA"/>
</dbReference>
<dbReference type="SUPFAM" id="SSF46894">
    <property type="entry name" value="C-terminal effector domain of the bipartite response regulators"/>
    <property type="match status" value="1"/>
</dbReference>
<dbReference type="Gene3D" id="1.10.10.10">
    <property type="entry name" value="Winged helix-like DNA-binding domain superfamily/Winged helix DNA-binding domain"/>
    <property type="match status" value="1"/>
</dbReference>
<name>A0AAX3WG11_METEX</name>
<dbReference type="InterPro" id="IPR016032">
    <property type="entry name" value="Sig_transdc_resp-reg_C-effctor"/>
</dbReference>
<keyword evidence="1" id="KW-0175">Coiled coil</keyword>
<evidence type="ECO:0000256" key="1">
    <source>
        <dbReference type="SAM" id="Coils"/>
    </source>
</evidence>
<evidence type="ECO:0000313" key="3">
    <source>
        <dbReference type="Proteomes" id="UP001223720"/>
    </source>
</evidence>
<sequence length="145" mass="16609">MARPVPEDDEIMRLVRAGLTYVEIGLRLQISHKTVGRIARSHGYDASKRIRLQAQKRKALRAKQRAKAAFDKAKAEAERKRRLGERDPLRRIPAVPAWAAKAGLTQDYRDFARQFDEDHAARECRKLTAQRRQLEALDARLGRAA</sequence>
<dbReference type="InterPro" id="IPR036388">
    <property type="entry name" value="WH-like_DNA-bd_sf"/>
</dbReference>
<dbReference type="GO" id="GO:0006355">
    <property type="term" value="P:regulation of DNA-templated transcription"/>
    <property type="evidence" value="ECO:0007669"/>
    <property type="project" value="InterPro"/>
</dbReference>
<evidence type="ECO:0008006" key="4">
    <source>
        <dbReference type="Google" id="ProtNLM"/>
    </source>
</evidence>